<protein>
    <submittedName>
        <fullName evidence="3">4-hydroxy-2-ketovalerate aldolase</fullName>
        <ecNumber evidence="3">4.1.3.39</ecNumber>
    </submittedName>
</protein>
<keyword evidence="3" id="KW-0456">Lyase</keyword>
<accession>A0AAX2IYQ9</accession>
<dbReference type="GO" id="GO:0009098">
    <property type="term" value="P:L-leucine biosynthetic process"/>
    <property type="evidence" value="ECO:0007669"/>
    <property type="project" value="TreeGrafter"/>
</dbReference>
<dbReference type="AlphaFoldDB" id="A0AAX2IYQ9"/>
<reference evidence="3 4" key="1">
    <citation type="submission" date="2018-06" db="EMBL/GenBank/DDBJ databases">
        <authorList>
            <consortium name="Pathogen Informatics"/>
            <person name="Doyle S."/>
        </authorList>
    </citation>
    <scope>NUCLEOTIDE SEQUENCE [LARGE SCALE GENOMIC DNA]</scope>
    <source>
        <strain evidence="3 4">NCTC12272</strain>
    </source>
</reference>
<dbReference type="Proteomes" id="UP000249566">
    <property type="component" value="Chromosome 1"/>
</dbReference>
<dbReference type="RefSeq" id="WP_027222827.1">
    <property type="nucleotide sequence ID" value="NZ_CAAAIJ010000002.1"/>
</dbReference>
<dbReference type="PROSITE" id="PS50991">
    <property type="entry name" value="PYR_CT"/>
    <property type="match status" value="1"/>
</dbReference>
<organism evidence="3 4">
    <name type="scientific">Legionella pneumophila subsp. pascullei</name>
    <dbReference type="NCBI Taxonomy" id="91890"/>
    <lineage>
        <taxon>Bacteria</taxon>
        <taxon>Pseudomonadati</taxon>
        <taxon>Pseudomonadota</taxon>
        <taxon>Gammaproteobacteria</taxon>
        <taxon>Legionellales</taxon>
        <taxon>Legionellaceae</taxon>
        <taxon>Legionella</taxon>
    </lineage>
</organism>
<gene>
    <name evidence="3" type="primary">mhpE</name>
    <name evidence="3" type="ORF">NCTC12272_02786</name>
</gene>
<dbReference type="PANTHER" id="PTHR10277">
    <property type="entry name" value="HOMOCITRATE SYNTHASE-RELATED"/>
    <property type="match status" value="1"/>
</dbReference>
<dbReference type="GO" id="GO:0003852">
    <property type="term" value="F:2-isopropylmalate synthase activity"/>
    <property type="evidence" value="ECO:0007669"/>
    <property type="project" value="TreeGrafter"/>
</dbReference>
<proteinExistence type="predicted"/>
<evidence type="ECO:0000313" key="3">
    <source>
        <dbReference type="EMBL" id="SQG91570.1"/>
    </source>
</evidence>
<dbReference type="EC" id="4.1.3.39" evidence="3"/>
<feature type="domain" description="Pyruvate carboxyltransferase" evidence="2">
    <location>
        <begin position="4"/>
        <end position="253"/>
    </location>
</feature>
<dbReference type="Pfam" id="PF00682">
    <property type="entry name" value="HMGL-like"/>
    <property type="match status" value="1"/>
</dbReference>
<dbReference type="EMBL" id="LS483412">
    <property type="protein sequence ID" value="SQG91570.1"/>
    <property type="molecule type" value="Genomic_DNA"/>
</dbReference>
<dbReference type="GO" id="GO:0008701">
    <property type="term" value="F:4-hydroxy-2-oxovalerate aldolase activity"/>
    <property type="evidence" value="ECO:0007669"/>
    <property type="project" value="UniProtKB-EC"/>
</dbReference>
<evidence type="ECO:0000256" key="1">
    <source>
        <dbReference type="ARBA" id="ARBA00023211"/>
    </source>
</evidence>
<dbReference type="SUPFAM" id="SSF51569">
    <property type="entry name" value="Aldolase"/>
    <property type="match status" value="1"/>
</dbReference>
<dbReference type="InterPro" id="IPR013785">
    <property type="entry name" value="Aldolase_TIM"/>
</dbReference>
<keyword evidence="1" id="KW-0464">Manganese</keyword>
<dbReference type="Gene3D" id="3.20.20.70">
    <property type="entry name" value="Aldolase class I"/>
    <property type="match status" value="1"/>
</dbReference>
<dbReference type="InterPro" id="IPR050073">
    <property type="entry name" value="2-IPM_HCS-like"/>
</dbReference>
<dbReference type="CDD" id="cd07944">
    <property type="entry name" value="DRE_TIM_HOA_like"/>
    <property type="match status" value="1"/>
</dbReference>
<dbReference type="InterPro" id="IPR000891">
    <property type="entry name" value="PYR_CT"/>
</dbReference>
<dbReference type="PANTHER" id="PTHR10277:SF9">
    <property type="entry name" value="2-ISOPROPYLMALATE SYNTHASE 1, CHLOROPLASTIC-RELATED"/>
    <property type="match status" value="1"/>
</dbReference>
<sequence>MNPVSILDASLRDGGHRTNFHFKDDDLKQILVPLDNSGIEYIEIGYRNGSLHPIENIGRAGMCPKDYLLYCQSLIKKAKIAVMVHPHNVNEQDLLELKDCGVRLIRICIAKDEFAYAIPLIKLVKNLNLETSVNIIHISYYTENELDNLIEEVSKHKPDMIYFADSNGSLFPDKINTLYKKYTSRYKISFGFHAHDNLGLAQANALAAVNTGVHFIDASLAGMGKGTGNLKTEFFIAYLHANNIKKYNLEDVLTAANFVRSALKIGQEPIEMNEFIRGISDLSTADLKSYKSGNL</sequence>
<evidence type="ECO:0000259" key="2">
    <source>
        <dbReference type="PROSITE" id="PS50991"/>
    </source>
</evidence>
<evidence type="ECO:0000313" key="4">
    <source>
        <dbReference type="Proteomes" id="UP000249566"/>
    </source>
</evidence>
<name>A0AAX2IYQ9_LEGPN</name>